<keyword evidence="3" id="KW-1185">Reference proteome</keyword>
<keyword evidence="1" id="KW-0812">Transmembrane</keyword>
<accession>A0A9Q9MKJ6</accession>
<keyword evidence="1" id="KW-1133">Transmembrane helix</keyword>
<protein>
    <submittedName>
        <fullName evidence="2">Uncharacterized protein</fullName>
    </submittedName>
</protein>
<sequence>MLLQSWIFDWLWLFGYAVAALVYGATAGTLAAAPKLWMRRRAAWAVPMLPCYLTLVGR</sequence>
<dbReference type="AlphaFoldDB" id="A0A9Q9MKJ6"/>
<evidence type="ECO:0000313" key="3">
    <source>
        <dbReference type="Proteomes" id="UP001058003"/>
    </source>
</evidence>
<dbReference type="Proteomes" id="UP001058003">
    <property type="component" value="Chromosome"/>
</dbReference>
<evidence type="ECO:0000313" key="2">
    <source>
        <dbReference type="EMBL" id="UWZ55751.1"/>
    </source>
</evidence>
<dbReference type="KEGG" id="daur:Daura_05990"/>
<keyword evidence="1" id="KW-0472">Membrane</keyword>
<proteinExistence type="predicted"/>
<dbReference type="RefSeq" id="WP_156089403.1">
    <property type="nucleotide sequence ID" value="NZ_CP073767.1"/>
</dbReference>
<feature type="transmembrane region" description="Helical" evidence="1">
    <location>
        <begin position="12"/>
        <end position="33"/>
    </location>
</feature>
<reference evidence="2" key="1">
    <citation type="submission" date="2021-04" db="EMBL/GenBank/DDBJ databases">
        <title>Dactylosporangium aurantiacum NRRL B-8018 full assembly.</title>
        <authorList>
            <person name="Hartkoorn R.C."/>
            <person name="Beaudoing E."/>
            <person name="Hot D."/>
        </authorList>
    </citation>
    <scope>NUCLEOTIDE SEQUENCE</scope>
    <source>
        <strain evidence="2">NRRL B-8018</strain>
    </source>
</reference>
<organism evidence="2 3">
    <name type="scientific">Dactylosporangium aurantiacum</name>
    <dbReference type="NCBI Taxonomy" id="35754"/>
    <lineage>
        <taxon>Bacteria</taxon>
        <taxon>Bacillati</taxon>
        <taxon>Actinomycetota</taxon>
        <taxon>Actinomycetes</taxon>
        <taxon>Micromonosporales</taxon>
        <taxon>Micromonosporaceae</taxon>
        <taxon>Dactylosporangium</taxon>
    </lineage>
</organism>
<dbReference type="EMBL" id="CP073767">
    <property type="protein sequence ID" value="UWZ55751.1"/>
    <property type="molecule type" value="Genomic_DNA"/>
</dbReference>
<evidence type="ECO:0000256" key="1">
    <source>
        <dbReference type="SAM" id="Phobius"/>
    </source>
</evidence>
<name>A0A9Q9MKJ6_9ACTN</name>
<gene>
    <name evidence="2" type="ORF">Daura_05990</name>
</gene>